<dbReference type="Gene3D" id="1.10.8.60">
    <property type="match status" value="1"/>
</dbReference>
<evidence type="ECO:0000256" key="4">
    <source>
        <dbReference type="ARBA" id="ARBA00040480"/>
    </source>
</evidence>
<dbReference type="InterPro" id="IPR003593">
    <property type="entry name" value="AAA+_ATPase"/>
</dbReference>
<dbReference type="AlphaFoldDB" id="A0A557R0R2"/>
<protein>
    <recommendedName>
        <fullName evidence="4">Uncharacterized AAA domain-containing protein ycf46</fullName>
    </recommendedName>
</protein>
<evidence type="ECO:0000259" key="5">
    <source>
        <dbReference type="SMART" id="SM00382"/>
    </source>
</evidence>
<dbReference type="SMART" id="SM00382">
    <property type="entry name" value="AAA"/>
    <property type="match status" value="1"/>
</dbReference>
<comment type="caution">
    <text evidence="6">The sequence shown here is derived from an EMBL/GenBank/DDBJ whole genome shotgun (WGS) entry which is preliminary data.</text>
</comment>
<dbReference type="PANTHER" id="PTHR42960">
    <property type="entry name" value="YCF46 PROTEIN"/>
    <property type="match status" value="1"/>
</dbReference>
<accession>A0A557R0R2</accession>
<dbReference type="PANTHER" id="PTHR42960:SF1">
    <property type="entry name" value="YCF46 PROTEIN"/>
    <property type="match status" value="1"/>
</dbReference>
<dbReference type="InterPro" id="IPR052381">
    <property type="entry name" value="AAA_domain_protein"/>
</dbReference>
<evidence type="ECO:0000313" key="6">
    <source>
        <dbReference type="EMBL" id="TVO58737.1"/>
    </source>
</evidence>
<dbReference type="RefSeq" id="WP_144308262.1">
    <property type="nucleotide sequence ID" value="NZ_VMNK01000003.1"/>
</dbReference>
<dbReference type="EMBL" id="VMNK01000003">
    <property type="protein sequence ID" value="TVO58737.1"/>
    <property type="molecule type" value="Genomic_DNA"/>
</dbReference>
<organism evidence="6 7">
    <name type="scientific">Denitromonas halophila</name>
    <dbReference type="NCBI Taxonomy" id="1629404"/>
    <lineage>
        <taxon>Bacteria</taxon>
        <taxon>Pseudomonadati</taxon>
        <taxon>Pseudomonadota</taxon>
        <taxon>Betaproteobacteria</taxon>
        <taxon>Rhodocyclales</taxon>
        <taxon>Zoogloeaceae</taxon>
        <taxon>Denitromonas</taxon>
    </lineage>
</organism>
<dbReference type="Proteomes" id="UP000319502">
    <property type="component" value="Unassembled WGS sequence"/>
</dbReference>
<sequence>MPDFRELSALVRSRVPLVCIETVEEPKVLRLIDRLAREDNHDLYCWSVADGLSQQNFRYGPAKSANTLFATVGDVPTTMGHKDGQRRAIPDTRGLEPALHYIDKDASRGLYVLLDPHPFLDDPVVLRLIREVVLNHPVSERTLVLVAPRVSLPTELARHAAHLKLRIPDLDGVKQLLREELDFYRQQNDRSVRGESAMVNSLLHQVLGLPEEDVRRLLRNAVRDDGLITVDDLTRVIRHKQEMLGGTALSVEMTPLGPDDIGGLSQLKSWLTKRRPVFTGERSAPGLPIPKGMLLLGVQGAGKSLAAKVTAGSWRVPLLRLDIASLYDKYTGETERKLREALESAEAMAPAVLWIDEIEKALASGGDGDGGVSRRLLGHLLTWMNEQQARLFLVATANDVTALPPELLRKGRFDEIFFVDLPSPAVRRDILDIHLKRHGHDPARFDVDALVVVTDGFSGAELEQLVVAGRYECLADGSELETAHLVAEAARTRPLSVIMAEQIASLREWAAARCVAAD</sequence>
<evidence type="ECO:0000313" key="7">
    <source>
        <dbReference type="Proteomes" id="UP000319502"/>
    </source>
</evidence>
<keyword evidence="1" id="KW-0547">Nucleotide-binding</keyword>
<dbReference type="GO" id="GO:0005524">
    <property type="term" value="F:ATP binding"/>
    <property type="evidence" value="ECO:0007669"/>
    <property type="project" value="UniProtKB-KW"/>
</dbReference>
<comment type="similarity">
    <text evidence="3">Belongs to the AAA ATPase family. Highly divergent.</text>
</comment>
<proteinExistence type="inferred from homology"/>
<keyword evidence="2" id="KW-0067">ATP-binding</keyword>
<reference evidence="6 7" key="1">
    <citation type="submission" date="2019-07" db="EMBL/GenBank/DDBJ databases">
        <title>The pathways for chlorine oxyanion respiration interact through the shared metabolite chlorate.</title>
        <authorList>
            <person name="Barnum T.P."/>
            <person name="Cheng Y."/>
            <person name="Hill K.A."/>
            <person name="Lucas L.N."/>
            <person name="Carlson H.K."/>
            <person name="Coates J.D."/>
        </authorList>
    </citation>
    <scope>NUCLEOTIDE SEQUENCE [LARGE SCALE GENOMIC DNA]</scope>
    <source>
        <strain evidence="6 7">SFB-3</strain>
    </source>
</reference>
<dbReference type="SUPFAM" id="SSF52540">
    <property type="entry name" value="P-loop containing nucleoside triphosphate hydrolases"/>
    <property type="match status" value="1"/>
</dbReference>
<keyword evidence="7" id="KW-1185">Reference proteome</keyword>
<evidence type="ECO:0000256" key="1">
    <source>
        <dbReference type="ARBA" id="ARBA00022741"/>
    </source>
</evidence>
<dbReference type="Gene3D" id="3.40.50.300">
    <property type="entry name" value="P-loop containing nucleotide triphosphate hydrolases"/>
    <property type="match status" value="1"/>
</dbReference>
<dbReference type="Pfam" id="PF00004">
    <property type="entry name" value="AAA"/>
    <property type="match status" value="1"/>
</dbReference>
<dbReference type="InterPro" id="IPR003959">
    <property type="entry name" value="ATPase_AAA_core"/>
</dbReference>
<evidence type="ECO:0000256" key="2">
    <source>
        <dbReference type="ARBA" id="ARBA00022840"/>
    </source>
</evidence>
<gene>
    <name evidence="6" type="ORF">FHP91_03490</name>
</gene>
<dbReference type="GO" id="GO:0016887">
    <property type="term" value="F:ATP hydrolysis activity"/>
    <property type="evidence" value="ECO:0007669"/>
    <property type="project" value="InterPro"/>
</dbReference>
<name>A0A557R0R2_9RHOO</name>
<evidence type="ECO:0000256" key="3">
    <source>
        <dbReference type="ARBA" id="ARBA00038088"/>
    </source>
</evidence>
<dbReference type="InterPro" id="IPR027417">
    <property type="entry name" value="P-loop_NTPase"/>
</dbReference>
<dbReference type="OrthoDB" id="9802352at2"/>
<feature type="domain" description="AAA+ ATPase" evidence="5">
    <location>
        <begin position="289"/>
        <end position="423"/>
    </location>
</feature>